<dbReference type="Gene3D" id="1.10.10.60">
    <property type="entry name" value="Homeodomain-like"/>
    <property type="match status" value="1"/>
</dbReference>
<gene>
    <name evidence="6" type="ORF">LCMAC201_02920</name>
</gene>
<protein>
    <submittedName>
        <fullName evidence="6">RNA polymerases N/ 8 kDa subunit</fullName>
    </submittedName>
</protein>
<evidence type="ECO:0000313" key="6">
    <source>
        <dbReference type="EMBL" id="QBK87382.1"/>
    </source>
</evidence>
<evidence type="ECO:0000256" key="4">
    <source>
        <dbReference type="ARBA" id="ARBA00023163"/>
    </source>
</evidence>
<evidence type="ECO:0000256" key="2">
    <source>
        <dbReference type="ARBA" id="ARBA00022723"/>
    </source>
</evidence>
<feature type="compositionally biased region" description="Acidic residues" evidence="5">
    <location>
        <begin position="122"/>
        <end position="141"/>
    </location>
</feature>
<dbReference type="GO" id="GO:0008270">
    <property type="term" value="F:zinc ion binding"/>
    <property type="evidence" value="ECO:0007669"/>
    <property type="project" value="TreeGrafter"/>
</dbReference>
<dbReference type="EMBL" id="MK500350">
    <property type="protein sequence ID" value="QBK87382.1"/>
    <property type="molecule type" value="Genomic_DNA"/>
</dbReference>
<keyword evidence="4" id="KW-0804">Transcription</keyword>
<evidence type="ECO:0000256" key="5">
    <source>
        <dbReference type="SAM" id="MobiDB-lite"/>
    </source>
</evidence>
<accession>A0A481YW16</accession>
<dbReference type="GO" id="GO:0006360">
    <property type="term" value="P:transcription by RNA polymerase I"/>
    <property type="evidence" value="ECO:0007669"/>
    <property type="project" value="TreeGrafter"/>
</dbReference>
<organism evidence="6">
    <name type="scientific">Marseillevirus LCMAC201</name>
    <dbReference type="NCBI Taxonomy" id="2506605"/>
    <lineage>
        <taxon>Viruses</taxon>
        <taxon>Varidnaviria</taxon>
        <taxon>Bamfordvirae</taxon>
        <taxon>Nucleocytoviricota</taxon>
        <taxon>Megaviricetes</taxon>
        <taxon>Pimascovirales</taxon>
        <taxon>Pimascovirales incertae sedis</taxon>
        <taxon>Marseilleviridae</taxon>
    </lineage>
</organism>
<keyword evidence="3" id="KW-0862">Zinc</keyword>
<dbReference type="PANTHER" id="PTHR23431:SF3">
    <property type="entry name" value="DNA-DIRECTED RNA POLYMERASES I, II, AND III SUBUNIT RPABC5"/>
    <property type="match status" value="1"/>
</dbReference>
<dbReference type="GO" id="GO:0042797">
    <property type="term" value="P:tRNA transcription by RNA polymerase III"/>
    <property type="evidence" value="ECO:0007669"/>
    <property type="project" value="TreeGrafter"/>
</dbReference>
<dbReference type="SUPFAM" id="SSF46924">
    <property type="entry name" value="RNA polymerase subunit RPB10"/>
    <property type="match status" value="1"/>
</dbReference>
<proteinExistence type="predicted"/>
<dbReference type="Pfam" id="PF01194">
    <property type="entry name" value="RNA_pol_N"/>
    <property type="match status" value="1"/>
</dbReference>
<evidence type="ECO:0000256" key="3">
    <source>
        <dbReference type="ARBA" id="ARBA00022833"/>
    </source>
</evidence>
<keyword evidence="2" id="KW-0479">Metal-binding</keyword>
<dbReference type="InterPro" id="IPR000268">
    <property type="entry name" value="RPABC5/Rpb10"/>
</dbReference>
<sequence>MPAENRNSLLYHRNLETTKYSDTQKIELSKSLLQKLTMLIPVRCFTCNGIIGQHWTPYNNKVSEYLSSGKTEMYARCKAMDDVGLKKYCCRRMLSSHVNVIDKLLLYSNNPGEKIPYKYTKEEEEEDEEDEEEEEEYTYIE</sequence>
<keyword evidence="1" id="KW-0240">DNA-directed RNA polymerase</keyword>
<feature type="region of interest" description="Disordered" evidence="5">
    <location>
        <begin position="117"/>
        <end position="141"/>
    </location>
</feature>
<dbReference type="GO" id="GO:0003899">
    <property type="term" value="F:DNA-directed RNA polymerase activity"/>
    <property type="evidence" value="ECO:0007669"/>
    <property type="project" value="InterPro"/>
</dbReference>
<name>A0A481YW16_9VIRU</name>
<dbReference type="PANTHER" id="PTHR23431">
    <property type="entry name" value="DNA-DIRECTED RNA POLYMERASES I, II, AND III SUBUNIT RPABC5 FAMILY MEMBER"/>
    <property type="match status" value="1"/>
</dbReference>
<reference evidence="6" key="1">
    <citation type="journal article" date="2019" name="MBio">
        <title>Virus Genomes from Deep Sea Sediments Expand the Ocean Megavirome and Support Independent Origins of Viral Gigantism.</title>
        <authorList>
            <person name="Backstrom D."/>
            <person name="Yutin N."/>
            <person name="Jorgensen S.L."/>
            <person name="Dharamshi J."/>
            <person name="Homa F."/>
            <person name="Zaremba-Niedwiedzka K."/>
            <person name="Spang A."/>
            <person name="Wolf Y.I."/>
            <person name="Koonin E.V."/>
            <person name="Ettema T.J."/>
        </authorList>
    </citation>
    <scope>NUCLEOTIDE SEQUENCE</scope>
</reference>
<dbReference type="GO" id="GO:0003677">
    <property type="term" value="F:DNA binding"/>
    <property type="evidence" value="ECO:0007669"/>
    <property type="project" value="InterPro"/>
</dbReference>
<dbReference type="InterPro" id="IPR023580">
    <property type="entry name" value="RNA_pol_su_RPB10"/>
</dbReference>
<evidence type="ECO:0000256" key="1">
    <source>
        <dbReference type="ARBA" id="ARBA00022478"/>
    </source>
</evidence>
<dbReference type="GO" id="GO:0000428">
    <property type="term" value="C:DNA-directed RNA polymerase complex"/>
    <property type="evidence" value="ECO:0007669"/>
    <property type="project" value="UniProtKB-KW"/>
</dbReference>
<dbReference type="GO" id="GO:0006366">
    <property type="term" value="P:transcription by RNA polymerase II"/>
    <property type="evidence" value="ECO:0007669"/>
    <property type="project" value="TreeGrafter"/>
</dbReference>